<feature type="domain" description="Glycoside hydrolase family 5" evidence="5">
    <location>
        <begin position="92"/>
        <end position="245"/>
    </location>
</feature>
<dbReference type="SUPFAM" id="SSF51445">
    <property type="entry name" value="(Trans)glycosidases"/>
    <property type="match status" value="1"/>
</dbReference>
<dbReference type="GO" id="GO:0015629">
    <property type="term" value="C:actin cytoskeleton"/>
    <property type="evidence" value="ECO:0007669"/>
    <property type="project" value="TreeGrafter"/>
</dbReference>
<evidence type="ECO:0000259" key="5">
    <source>
        <dbReference type="Pfam" id="PF00150"/>
    </source>
</evidence>
<dbReference type="GO" id="GO:0016477">
    <property type="term" value="P:cell migration"/>
    <property type="evidence" value="ECO:0007669"/>
    <property type="project" value="TreeGrafter"/>
</dbReference>
<dbReference type="GO" id="GO:0051015">
    <property type="term" value="F:actin filament binding"/>
    <property type="evidence" value="ECO:0007669"/>
    <property type="project" value="InterPro"/>
</dbReference>
<dbReference type="Pfam" id="PF00150">
    <property type="entry name" value="Cellulase"/>
    <property type="match status" value="1"/>
</dbReference>
<dbReference type="GO" id="GO:0000272">
    <property type="term" value="P:polysaccharide catabolic process"/>
    <property type="evidence" value="ECO:0007669"/>
    <property type="project" value="InterPro"/>
</dbReference>
<dbReference type="GO" id="GO:0004553">
    <property type="term" value="F:hydrolase activity, hydrolyzing O-glycosyl compounds"/>
    <property type="evidence" value="ECO:0007669"/>
    <property type="project" value="InterPro"/>
</dbReference>
<evidence type="ECO:0000313" key="6">
    <source>
        <dbReference type="EMBL" id="KAA8522501.1"/>
    </source>
</evidence>
<comment type="similarity">
    <text evidence="1 4">Belongs to the glycosyl hydrolase 5 (cellulase A) family.</text>
</comment>
<dbReference type="EMBL" id="CM018048">
    <property type="protein sequence ID" value="KAA8522501.1"/>
    <property type="molecule type" value="Genomic_DNA"/>
</dbReference>
<dbReference type="Proteomes" id="UP000325577">
    <property type="component" value="Linkage Group LG5"/>
</dbReference>
<evidence type="ECO:0000256" key="4">
    <source>
        <dbReference type="RuleBase" id="RU361153"/>
    </source>
</evidence>
<dbReference type="PANTHER" id="PTHR10551">
    <property type="entry name" value="FASCIN"/>
    <property type="match status" value="1"/>
</dbReference>
<dbReference type="InterPro" id="IPR001547">
    <property type="entry name" value="Glyco_hydro_5"/>
</dbReference>
<evidence type="ECO:0000256" key="2">
    <source>
        <dbReference type="ARBA" id="ARBA00022801"/>
    </source>
</evidence>
<accession>A0A5J4ZZI1</accession>
<dbReference type="GO" id="GO:0051017">
    <property type="term" value="P:actin filament bundle assembly"/>
    <property type="evidence" value="ECO:0007669"/>
    <property type="project" value="TreeGrafter"/>
</dbReference>
<dbReference type="PANTHER" id="PTHR10551:SF13">
    <property type="entry name" value="GLUCAN 1,3-BETA-GLUCOSIDASE ARB_04467-RELATED"/>
    <property type="match status" value="1"/>
</dbReference>
<proteinExistence type="inferred from homology"/>
<dbReference type="OrthoDB" id="62120at2759"/>
<keyword evidence="2 4" id="KW-0378">Hydrolase</keyword>
<sequence>MGRLGFGEAAFSDNRLQITRWSELMVVERNTNSKFNAAAKTDSSVTADYGGNSDWRNQNPSVFRMKIVKTLKGEFQVTNGYGPDKAPQVMRNSYIVEDDFRFMSQNGLNAVRIPVGLWIKYDQTPPKPFVGGSLQALDNAFTLAQKHNMKVIVDLHAVPGSQNGNEQSGTRDGYLEWGDSNKDETVSVIDFLAERYCRHPSLAAIELMNEPDASGVTFDNLRKYYKAGCDAVRKQTSSAYVILSNRLGKASNTEFPFTCR</sequence>
<dbReference type="GO" id="GO:0007163">
    <property type="term" value="P:establishment or maintenance of cell polarity"/>
    <property type="evidence" value="ECO:0007669"/>
    <property type="project" value="TreeGrafter"/>
</dbReference>
<dbReference type="InterPro" id="IPR010431">
    <property type="entry name" value="Fascin"/>
</dbReference>
<dbReference type="InterPro" id="IPR017853">
    <property type="entry name" value="GH"/>
</dbReference>
<dbReference type="GO" id="GO:0005737">
    <property type="term" value="C:cytoplasm"/>
    <property type="evidence" value="ECO:0007669"/>
    <property type="project" value="TreeGrafter"/>
</dbReference>
<protein>
    <recommendedName>
        <fullName evidence="5">Glycoside hydrolase family 5 domain-containing protein</fullName>
    </recommendedName>
</protein>
<evidence type="ECO:0000256" key="1">
    <source>
        <dbReference type="ARBA" id="ARBA00005641"/>
    </source>
</evidence>
<evidence type="ECO:0000256" key="3">
    <source>
        <dbReference type="ARBA" id="ARBA00023295"/>
    </source>
</evidence>
<evidence type="ECO:0000313" key="7">
    <source>
        <dbReference type="Proteomes" id="UP000325577"/>
    </source>
</evidence>
<dbReference type="AlphaFoldDB" id="A0A5J4ZZI1"/>
<name>A0A5J4ZZI1_9ASTE</name>
<keyword evidence="7" id="KW-1185">Reference proteome</keyword>
<reference evidence="6 7" key="1">
    <citation type="submission" date="2019-09" db="EMBL/GenBank/DDBJ databases">
        <title>A chromosome-level genome assembly of the Chinese tupelo Nyssa sinensis.</title>
        <authorList>
            <person name="Yang X."/>
            <person name="Kang M."/>
            <person name="Yang Y."/>
            <person name="Xiong H."/>
            <person name="Wang M."/>
            <person name="Zhang Z."/>
            <person name="Wang Z."/>
            <person name="Wu H."/>
            <person name="Ma T."/>
            <person name="Liu J."/>
            <person name="Xi Z."/>
        </authorList>
    </citation>
    <scope>NUCLEOTIDE SEQUENCE [LARGE SCALE GENOMIC DNA]</scope>
    <source>
        <strain evidence="6">J267</strain>
        <tissue evidence="6">Leaf</tissue>
    </source>
</reference>
<organism evidence="6 7">
    <name type="scientific">Nyssa sinensis</name>
    <dbReference type="NCBI Taxonomy" id="561372"/>
    <lineage>
        <taxon>Eukaryota</taxon>
        <taxon>Viridiplantae</taxon>
        <taxon>Streptophyta</taxon>
        <taxon>Embryophyta</taxon>
        <taxon>Tracheophyta</taxon>
        <taxon>Spermatophyta</taxon>
        <taxon>Magnoliopsida</taxon>
        <taxon>eudicotyledons</taxon>
        <taxon>Gunneridae</taxon>
        <taxon>Pentapetalae</taxon>
        <taxon>asterids</taxon>
        <taxon>Cornales</taxon>
        <taxon>Nyssaceae</taxon>
        <taxon>Nyssa</taxon>
    </lineage>
</organism>
<dbReference type="Gene3D" id="3.20.20.80">
    <property type="entry name" value="Glycosidases"/>
    <property type="match status" value="1"/>
</dbReference>
<gene>
    <name evidence="6" type="ORF">F0562_013138</name>
</gene>
<keyword evidence="3 4" id="KW-0326">Glycosidase</keyword>